<dbReference type="InterPro" id="IPR000399">
    <property type="entry name" value="TPP-bd_CS"/>
</dbReference>
<dbReference type="InterPro" id="IPR045229">
    <property type="entry name" value="TPP_enz"/>
</dbReference>
<proteinExistence type="inferred from homology"/>
<dbReference type="InterPro" id="IPR029035">
    <property type="entry name" value="DHS-like_NAD/FAD-binding_dom"/>
</dbReference>
<protein>
    <submittedName>
        <fullName evidence="8">Thiamine pyrophosphate-binding protein</fullName>
    </submittedName>
</protein>
<dbReference type="GO" id="GO:0005948">
    <property type="term" value="C:acetolactate synthase complex"/>
    <property type="evidence" value="ECO:0007669"/>
    <property type="project" value="TreeGrafter"/>
</dbReference>
<feature type="domain" description="Thiamine pyrophosphate enzyme N-terminal TPP-binding" evidence="7">
    <location>
        <begin position="6"/>
        <end position="113"/>
    </location>
</feature>
<dbReference type="AlphaFoldDB" id="A0AAI9G7X9"/>
<comment type="similarity">
    <text evidence="2 4">Belongs to the TPP enzyme family.</text>
</comment>
<dbReference type="Gene3D" id="3.40.50.970">
    <property type="match status" value="2"/>
</dbReference>
<dbReference type="GO" id="GO:0009097">
    <property type="term" value="P:isoleucine biosynthetic process"/>
    <property type="evidence" value="ECO:0007669"/>
    <property type="project" value="TreeGrafter"/>
</dbReference>
<evidence type="ECO:0000256" key="1">
    <source>
        <dbReference type="ARBA" id="ARBA00001964"/>
    </source>
</evidence>
<dbReference type="InterPro" id="IPR011766">
    <property type="entry name" value="TPP_enzyme_TPP-bd"/>
</dbReference>
<dbReference type="Proteomes" id="UP001253463">
    <property type="component" value="Unassembled WGS sequence"/>
</dbReference>
<dbReference type="Pfam" id="PF00205">
    <property type="entry name" value="TPP_enzyme_M"/>
    <property type="match status" value="1"/>
</dbReference>
<name>A0AAI9G7X9_9VIBR</name>
<dbReference type="Gene3D" id="3.40.50.1220">
    <property type="entry name" value="TPP-binding domain"/>
    <property type="match status" value="1"/>
</dbReference>
<dbReference type="PANTHER" id="PTHR18968:SF13">
    <property type="entry name" value="ACETOLACTATE SYNTHASE CATALYTIC SUBUNIT, MITOCHONDRIAL"/>
    <property type="match status" value="1"/>
</dbReference>
<dbReference type="InterPro" id="IPR012000">
    <property type="entry name" value="Thiamin_PyroP_enz_cen_dom"/>
</dbReference>
<evidence type="ECO:0000313" key="9">
    <source>
        <dbReference type="Proteomes" id="UP001253463"/>
    </source>
</evidence>
<dbReference type="GO" id="GO:0050660">
    <property type="term" value="F:flavin adenine dinucleotide binding"/>
    <property type="evidence" value="ECO:0007669"/>
    <property type="project" value="TreeGrafter"/>
</dbReference>
<dbReference type="SUPFAM" id="SSF52467">
    <property type="entry name" value="DHS-like NAD/FAD-binding domain"/>
    <property type="match status" value="1"/>
</dbReference>
<gene>
    <name evidence="8" type="ORF">RZY48_000594</name>
</gene>
<dbReference type="GO" id="GO:0003984">
    <property type="term" value="F:acetolactate synthase activity"/>
    <property type="evidence" value="ECO:0007669"/>
    <property type="project" value="TreeGrafter"/>
</dbReference>
<accession>A0AAI9G7X9</accession>
<feature type="domain" description="Thiamine pyrophosphate enzyme central" evidence="5">
    <location>
        <begin position="191"/>
        <end position="327"/>
    </location>
</feature>
<evidence type="ECO:0000259" key="7">
    <source>
        <dbReference type="Pfam" id="PF02776"/>
    </source>
</evidence>
<reference evidence="8" key="1">
    <citation type="submission" date="2023-10" db="EMBL/GenBank/DDBJ databases">
        <authorList>
            <consortium name="PulseNet: The National Subtyping Network for Foodborne Disease Surveillance"/>
        </authorList>
    </citation>
    <scope>NUCLEOTIDE SEQUENCE</scope>
    <source>
        <strain evidence="8">PNUSAV004886</strain>
    </source>
</reference>
<keyword evidence="3 4" id="KW-0786">Thiamine pyrophosphate</keyword>
<evidence type="ECO:0000259" key="5">
    <source>
        <dbReference type="Pfam" id="PF00205"/>
    </source>
</evidence>
<dbReference type="Pfam" id="PF02775">
    <property type="entry name" value="TPP_enzyme_C"/>
    <property type="match status" value="1"/>
</dbReference>
<dbReference type="InterPro" id="IPR029061">
    <property type="entry name" value="THDP-binding"/>
</dbReference>
<evidence type="ECO:0000256" key="4">
    <source>
        <dbReference type="RuleBase" id="RU362132"/>
    </source>
</evidence>
<feature type="domain" description="Thiamine pyrophosphate enzyme TPP-binding" evidence="6">
    <location>
        <begin position="405"/>
        <end position="551"/>
    </location>
</feature>
<dbReference type="PROSITE" id="PS00187">
    <property type="entry name" value="TPP_ENZYMES"/>
    <property type="match status" value="1"/>
</dbReference>
<evidence type="ECO:0000313" key="8">
    <source>
        <dbReference type="EMBL" id="ELN6931220.1"/>
    </source>
</evidence>
<dbReference type="GO" id="GO:0030976">
    <property type="term" value="F:thiamine pyrophosphate binding"/>
    <property type="evidence" value="ECO:0007669"/>
    <property type="project" value="InterPro"/>
</dbReference>
<dbReference type="SUPFAM" id="SSF52518">
    <property type="entry name" value="Thiamin diphosphate-binding fold (THDP-binding)"/>
    <property type="match status" value="2"/>
</dbReference>
<comment type="cofactor">
    <cofactor evidence="1">
        <name>thiamine diphosphate</name>
        <dbReference type="ChEBI" id="CHEBI:58937"/>
    </cofactor>
</comment>
<dbReference type="GO" id="GO:0009099">
    <property type="term" value="P:L-valine biosynthetic process"/>
    <property type="evidence" value="ECO:0007669"/>
    <property type="project" value="TreeGrafter"/>
</dbReference>
<evidence type="ECO:0000256" key="3">
    <source>
        <dbReference type="ARBA" id="ARBA00023052"/>
    </source>
</evidence>
<dbReference type="GO" id="GO:0000287">
    <property type="term" value="F:magnesium ion binding"/>
    <property type="evidence" value="ECO:0007669"/>
    <property type="project" value="InterPro"/>
</dbReference>
<evidence type="ECO:0000259" key="6">
    <source>
        <dbReference type="Pfam" id="PF02775"/>
    </source>
</evidence>
<dbReference type="PANTHER" id="PTHR18968">
    <property type="entry name" value="THIAMINE PYROPHOSPHATE ENZYMES"/>
    <property type="match status" value="1"/>
</dbReference>
<comment type="caution">
    <text evidence="8">The sequence shown here is derived from an EMBL/GenBank/DDBJ whole genome shotgun (WGS) entry which is preliminary data.</text>
</comment>
<dbReference type="CDD" id="cd02002">
    <property type="entry name" value="TPP_BFDC"/>
    <property type="match status" value="1"/>
</dbReference>
<dbReference type="Pfam" id="PF02776">
    <property type="entry name" value="TPP_enzyme_N"/>
    <property type="match status" value="1"/>
</dbReference>
<dbReference type="InterPro" id="IPR012001">
    <property type="entry name" value="Thiamin_PyroP_enz_TPP-bd_dom"/>
</dbReference>
<organism evidence="8 9">
    <name type="scientific">Vibrio navarrensis</name>
    <dbReference type="NCBI Taxonomy" id="29495"/>
    <lineage>
        <taxon>Bacteria</taxon>
        <taxon>Pseudomonadati</taxon>
        <taxon>Pseudomonadota</taxon>
        <taxon>Gammaproteobacteria</taxon>
        <taxon>Vibrionales</taxon>
        <taxon>Vibrionaceae</taxon>
        <taxon>Vibrio</taxon>
    </lineage>
</organism>
<dbReference type="CDD" id="cd07035">
    <property type="entry name" value="TPP_PYR_POX_like"/>
    <property type="match status" value="1"/>
</dbReference>
<evidence type="ECO:0000256" key="2">
    <source>
        <dbReference type="ARBA" id="ARBA00007812"/>
    </source>
</evidence>
<sequence>MAVRSGKQAILAQFALDGLHHMFGNPGTVEQGFLDALDDYPEIKYILTLHETVAVMAADGYARSTQKPTLVQLHSSPGIGNAVGALYQAKRGHAPLVVIGGDAGLKYMNMDAQMAGDLVAMMEPVTKYATMVLDSKSLLRTVRRAIKIAATPPMGPVYVCLPADILDAPNDEPLVPTSIPSTRVLPDPQTITNIANHLLTAQKPMIYCGDGVAYSQAGEALAQLAELVGAQVWGCDAGEVNMDMNHDCWQGMTGHMFGEHSLPILRSGDMNLVVGTYMVPEVFPELGEIFASDAMVAHIDLNAYEIAKNHRVDIGVVADPLLSLQALIASVQQKQSAEQKQKAAERVQAMCQEALRRQEVEQTQITEQKNATQLCMADFAEQLVQQVDADQLVVFDEALTSSPQLAHYFKASQTGQSFITRGGSLGVGFPGSIGVKLAQPEKCVVGFSGDGGSMYTIQALYSAVRHGVGAKFVVCNNRSYRLLQLNIDNYWQTQAMDPHQHPTCFDLSYPAIDFCQIAQSMGVEAMRIEHRDQVPAALDRMLSDDKPFLIELRLDGDYDPSQVGVKCGQ</sequence>
<dbReference type="EMBL" id="ABNSCA010000001">
    <property type="protein sequence ID" value="ELN6931220.1"/>
    <property type="molecule type" value="Genomic_DNA"/>
</dbReference>